<accession>A0A0E9PXE2</accession>
<evidence type="ECO:0000313" key="1">
    <source>
        <dbReference type="EMBL" id="JAH08952.1"/>
    </source>
</evidence>
<dbReference type="AlphaFoldDB" id="A0A0E9PXE2"/>
<reference evidence="1" key="2">
    <citation type="journal article" date="2015" name="Fish Shellfish Immunol.">
        <title>Early steps in the European eel (Anguilla anguilla)-Vibrio vulnificus interaction in the gills: Role of the RtxA13 toxin.</title>
        <authorList>
            <person name="Callol A."/>
            <person name="Pajuelo D."/>
            <person name="Ebbesson L."/>
            <person name="Teles M."/>
            <person name="MacKenzie S."/>
            <person name="Amaro C."/>
        </authorList>
    </citation>
    <scope>NUCLEOTIDE SEQUENCE</scope>
</reference>
<dbReference type="EMBL" id="GBXM01099625">
    <property type="protein sequence ID" value="JAH08952.1"/>
    <property type="molecule type" value="Transcribed_RNA"/>
</dbReference>
<organism evidence="1">
    <name type="scientific">Anguilla anguilla</name>
    <name type="common">European freshwater eel</name>
    <name type="synonym">Muraena anguilla</name>
    <dbReference type="NCBI Taxonomy" id="7936"/>
    <lineage>
        <taxon>Eukaryota</taxon>
        <taxon>Metazoa</taxon>
        <taxon>Chordata</taxon>
        <taxon>Craniata</taxon>
        <taxon>Vertebrata</taxon>
        <taxon>Euteleostomi</taxon>
        <taxon>Actinopterygii</taxon>
        <taxon>Neopterygii</taxon>
        <taxon>Teleostei</taxon>
        <taxon>Anguilliformes</taxon>
        <taxon>Anguillidae</taxon>
        <taxon>Anguilla</taxon>
    </lineage>
</organism>
<protein>
    <submittedName>
        <fullName evidence="1">Uncharacterized protein</fullName>
    </submittedName>
</protein>
<proteinExistence type="predicted"/>
<name>A0A0E9PXE2_ANGAN</name>
<reference evidence="1" key="1">
    <citation type="submission" date="2014-11" db="EMBL/GenBank/DDBJ databases">
        <authorList>
            <person name="Amaro Gonzalez C."/>
        </authorList>
    </citation>
    <scope>NUCLEOTIDE SEQUENCE</scope>
</reference>
<sequence>MVNITNILYLDFLKLHLRWNSQNNFVQFPLHLKLNIIFYSTEIYQNYH</sequence>